<reference evidence="3" key="1">
    <citation type="submission" date="2021-02" db="EMBL/GenBank/DDBJ databases">
        <authorList>
            <person name="Nowell W R."/>
        </authorList>
    </citation>
    <scope>NUCLEOTIDE SEQUENCE</scope>
</reference>
<evidence type="ECO:0000313" key="4">
    <source>
        <dbReference type="Proteomes" id="UP000663866"/>
    </source>
</evidence>
<sequence>MYSPGTRVLIFFFQTVNTRFAGFASINVSLLSTATLLVYLLLMATKPQMLCALDETPFELYWLALETQEKVDTETKSMEKKRVTSDVPASHNQLESIESGPTRHAL</sequence>
<accession>A0A821CXI7</accession>
<comment type="caution">
    <text evidence="3">The sequence shown here is derived from an EMBL/GenBank/DDBJ whole genome shotgun (WGS) entry which is preliminary data.</text>
</comment>
<keyword evidence="2" id="KW-0472">Membrane</keyword>
<organism evidence="3 4">
    <name type="scientific">Rotaria magnacalcarata</name>
    <dbReference type="NCBI Taxonomy" id="392030"/>
    <lineage>
        <taxon>Eukaryota</taxon>
        <taxon>Metazoa</taxon>
        <taxon>Spiralia</taxon>
        <taxon>Gnathifera</taxon>
        <taxon>Rotifera</taxon>
        <taxon>Eurotatoria</taxon>
        <taxon>Bdelloidea</taxon>
        <taxon>Philodinida</taxon>
        <taxon>Philodinidae</taxon>
        <taxon>Rotaria</taxon>
    </lineage>
</organism>
<feature type="non-terminal residue" evidence="3">
    <location>
        <position position="106"/>
    </location>
</feature>
<gene>
    <name evidence="3" type="ORF">OVN521_LOCUS45618</name>
</gene>
<keyword evidence="2" id="KW-1133">Transmembrane helix</keyword>
<dbReference type="EMBL" id="CAJOBG010075855">
    <property type="protein sequence ID" value="CAF4613044.1"/>
    <property type="molecule type" value="Genomic_DNA"/>
</dbReference>
<evidence type="ECO:0000313" key="3">
    <source>
        <dbReference type="EMBL" id="CAF4613044.1"/>
    </source>
</evidence>
<protein>
    <submittedName>
        <fullName evidence="3">Uncharacterized protein</fullName>
    </submittedName>
</protein>
<evidence type="ECO:0000256" key="2">
    <source>
        <dbReference type="SAM" id="Phobius"/>
    </source>
</evidence>
<dbReference type="AlphaFoldDB" id="A0A821CXI7"/>
<dbReference type="Proteomes" id="UP000663866">
    <property type="component" value="Unassembled WGS sequence"/>
</dbReference>
<evidence type="ECO:0000256" key="1">
    <source>
        <dbReference type="SAM" id="MobiDB-lite"/>
    </source>
</evidence>
<proteinExistence type="predicted"/>
<name>A0A821CXI7_9BILA</name>
<feature type="transmembrane region" description="Helical" evidence="2">
    <location>
        <begin position="20"/>
        <end position="42"/>
    </location>
</feature>
<feature type="compositionally biased region" description="Basic and acidic residues" evidence="1">
    <location>
        <begin position="72"/>
        <end position="84"/>
    </location>
</feature>
<keyword evidence="2" id="KW-0812">Transmembrane</keyword>
<keyword evidence="4" id="KW-1185">Reference proteome</keyword>
<feature type="region of interest" description="Disordered" evidence="1">
    <location>
        <begin position="72"/>
        <end position="106"/>
    </location>
</feature>